<dbReference type="CDD" id="cd06433">
    <property type="entry name" value="GT_2_WfgS_like"/>
    <property type="match status" value="1"/>
</dbReference>
<dbReference type="Pfam" id="PF00535">
    <property type="entry name" value="Glycos_transf_2"/>
    <property type="match status" value="1"/>
</dbReference>
<reference evidence="2 3" key="1">
    <citation type="journal article" date="2015" name="Genome Announc.">
        <title>Draft Genome of the Euendolithic (true boring) Cyanobacterium Mastigocoleus testarum strain BC008.</title>
        <authorList>
            <person name="Guida B.S."/>
            <person name="Garcia-Pichel F."/>
        </authorList>
    </citation>
    <scope>NUCLEOTIDE SEQUENCE [LARGE SCALE GENOMIC DNA]</scope>
    <source>
        <strain evidence="2 3">BC008</strain>
    </source>
</reference>
<dbReference type="EMBL" id="LMTZ01000135">
    <property type="protein sequence ID" value="KST63649.1"/>
    <property type="molecule type" value="Genomic_DNA"/>
</dbReference>
<dbReference type="SUPFAM" id="SSF53448">
    <property type="entry name" value="Nucleotide-diphospho-sugar transferases"/>
    <property type="match status" value="1"/>
</dbReference>
<gene>
    <name evidence="2" type="ORF">BC008_14405</name>
</gene>
<dbReference type="AlphaFoldDB" id="A0A0V7ZGT0"/>
<dbReference type="GO" id="GO:0016758">
    <property type="term" value="F:hexosyltransferase activity"/>
    <property type="evidence" value="ECO:0007669"/>
    <property type="project" value="UniProtKB-ARBA"/>
</dbReference>
<dbReference type="Proteomes" id="UP000053372">
    <property type="component" value="Unassembled WGS sequence"/>
</dbReference>
<name>A0A0V7ZGT0_9CYAN</name>
<feature type="domain" description="Glycosyltransferase 2-like" evidence="1">
    <location>
        <begin position="6"/>
        <end position="118"/>
    </location>
</feature>
<keyword evidence="2" id="KW-0808">Transferase</keyword>
<dbReference type="OrthoDB" id="396512at2"/>
<sequence>MSPKISIITPCYNSEKTIEKTIQSVIEQQSTYQIEYIVIDGGSTDLTCEIINQYSQYISKFISEPDSGAYDAMNKGIKVATGDIIGIINSDDWYNPNAIKIVEKEFDKYPDIDIIYSPIDNYFAEEYVAKFIPGKLDKLIIRFTLNHPSCFIKKHVYNTVGLYNIQYSIAADYAMILQIFLLGYKFHYVDIPLAAYSLNGMSSSNNPWDRLKLIRESWIVSTQTLKSLTKKTILQNNLPKHLTLQRFQAYLLWVINEIFALPIRYFLKPPTARKLKQYITKYVRQPISKDYGQW</sequence>
<dbReference type="InterPro" id="IPR029044">
    <property type="entry name" value="Nucleotide-diphossugar_trans"/>
</dbReference>
<comment type="caution">
    <text evidence="2">The sequence shown here is derived from an EMBL/GenBank/DDBJ whole genome shotgun (WGS) entry which is preliminary data.</text>
</comment>
<dbReference type="InterPro" id="IPR001173">
    <property type="entry name" value="Glyco_trans_2-like"/>
</dbReference>
<evidence type="ECO:0000313" key="3">
    <source>
        <dbReference type="Proteomes" id="UP000053372"/>
    </source>
</evidence>
<accession>A0A0V7ZGT0</accession>
<protein>
    <submittedName>
        <fullName evidence="2">Family 2 glycosyl transferase</fullName>
    </submittedName>
</protein>
<evidence type="ECO:0000259" key="1">
    <source>
        <dbReference type="Pfam" id="PF00535"/>
    </source>
</evidence>
<dbReference type="Gene3D" id="3.90.550.10">
    <property type="entry name" value="Spore Coat Polysaccharide Biosynthesis Protein SpsA, Chain A"/>
    <property type="match status" value="1"/>
</dbReference>
<dbReference type="PANTHER" id="PTHR22916:SF3">
    <property type="entry name" value="UDP-GLCNAC:BETAGAL BETA-1,3-N-ACETYLGLUCOSAMINYLTRANSFERASE-LIKE PROTEIN 1"/>
    <property type="match status" value="1"/>
</dbReference>
<evidence type="ECO:0000313" key="2">
    <source>
        <dbReference type="EMBL" id="KST63649.1"/>
    </source>
</evidence>
<organism evidence="2 3">
    <name type="scientific">Mastigocoleus testarum BC008</name>
    <dbReference type="NCBI Taxonomy" id="371196"/>
    <lineage>
        <taxon>Bacteria</taxon>
        <taxon>Bacillati</taxon>
        <taxon>Cyanobacteriota</taxon>
        <taxon>Cyanophyceae</taxon>
        <taxon>Nostocales</taxon>
        <taxon>Hapalosiphonaceae</taxon>
        <taxon>Mastigocoleus</taxon>
    </lineage>
</organism>
<proteinExistence type="predicted"/>
<dbReference type="RefSeq" id="WP_027844611.1">
    <property type="nucleotide sequence ID" value="NZ_LMTZ01000135.1"/>
</dbReference>
<dbReference type="PANTHER" id="PTHR22916">
    <property type="entry name" value="GLYCOSYLTRANSFERASE"/>
    <property type="match status" value="1"/>
</dbReference>
<keyword evidence="3" id="KW-1185">Reference proteome</keyword>